<name>A0ABY9R7J0_9FLAO</name>
<proteinExistence type="predicted"/>
<keyword evidence="5" id="KW-1185">Reference proteome</keyword>
<dbReference type="Gene3D" id="2.60.40.3080">
    <property type="match status" value="1"/>
</dbReference>
<gene>
    <name evidence="4" type="ORF">RF683_06920</name>
</gene>
<feature type="chain" id="PRO_5045348119" evidence="2">
    <location>
        <begin position="24"/>
        <end position="281"/>
    </location>
</feature>
<dbReference type="EMBL" id="CP133721">
    <property type="protein sequence ID" value="WMW77225.1"/>
    <property type="molecule type" value="Genomic_DNA"/>
</dbReference>
<evidence type="ECO:0000256" key="2">
    <source>
        <dbReference type="SAM" id="SignalP"/>
    </source>
</evidence>
<dbReference type="RefSeq" id="WP_309531606.1">
    <property type="nucleotide sequence ID" value="NZ_CP133721.1"/>
</dbReference>
<organism evidence="4 5">
    <name type="scientific">Flavobacterium nakdongensis</name>
    <dbReference type="NCBI Taxonomy" id="3073563"/>
    <lineage>
        <taxon>Bacteria</taxon>
        <taxon>Pseudomonadati</taxon>
        <taxon>Bacteroidota</taxon>
        <taxon>Flavobacteriia</taxon>
        <taxon>Flavobacteriales</taxon>
        <taxon>Flavobacteriaceae</taxon>
        <taxon>Flavobacterium</taxon>
    </lineage>
</organism>
<dbReference type="Pfam" id="PF18962">
    <property type="entry name" value="Por_Secre_tail"/>
    <property type="match status" value="1"/>
</dbReference>
<evidence type="ECO:0000313" key="4">
    <source>
        <dbReference type="EMBL" id="WMW77225.1"/>
    </source>
</evidence>
<sequence length="281" mass="30301">MKKNIIFKIIALLLIHNINYAQTDGILTFSFNQPQPTSPAPNAGIKCVLGIWIEDNAGNFVKTKRRNIGTSTKDHLPTWAVKSGGTLSNALAAACNVTDATSGATLTSSSTPPAFGARSITWDGKNVVGTVNGTTVADGIYKIWIESSWVDSGSNNHNELISFSFTKGPTAVHLTPTGDTYINNVVLDWAPSLMTAETFNDAQPFAVFYPVPTTGLLSMDVKNEIDTIKIFDLSGKLVYFEEIKAIVNETKQIDLSNLESGNYVVSVSNAKGTSSYEIIKK</sequence>
<accession>A0ABY9R7J0</accession>
<evidence type="ECO:0000256" key="1">
    <source>
        <dbReference type="ARBA" id="ARBA00022729"/>
    </source>
</evidence>
<dbReference type="Proteomes" id="UP001180481">
    <property type="component" value="Chromosome"/>
</dbReference>
<keyword evidence="1 2" id="KW-0732">Signal</keyword>
<dbReference type="Gene3D" id="2.60.40.4070">
    <property type="match status" value="1"/>
</dbReference>
<reference evidence="4" key="1">
    <citation type="submission" date="2023-09" db="EMBL/GenBank/DDBJ databases">
        <title>Flavobacterium sp. 20NA77.7 isolated from freshwater.</title>
        <authorList>
            <person name="Le V."/>
            <person name="Ko S.-R."/>
            <person name="Ahn C.-Y."/>
            <person name="Oh H.-M."/>
        </authorList>
    </citation>
    <scope>NUCLEOTIDE SEQUENCE</scope>
    <source>
        <strain evidence="4">20NA77.7</strain>
    </source>
</reference>
<dbReference type="InterPro" id="IPR026444">
    <property type="entry name" value="Secre_tail"/>
</dbReference>
<dbReference type="NCBIfam" id="TIGR04183">
    <property type="entry name" value="Por_Secre_tail"/>
    <property type="match status" value="1"/>
</dbReference>
<protein>
    <submittedName>
        <fullName evidence="4">T9SS type A sorting domain-containing protein</fullName>
    </submittedName>
</protein>
<evidence type="ECO:0000313" key="5">
    <source>
        <dbReference type="Proteomes" id="UP001180481"/>
    </source>
</evidence>
<feature type="signal peptide" evidence="2">
    <location>
        <begin position="1"/>
        <end position="23"/>
    </location>
</feature>
<feature type="domain" description="Secretion system C-terminal sorting" evidence="3">
    <location>
        <begin position="209"/>
        <end position="275"/>
    </location>
</feature>
<evidence type="ECO:0000259" key="3">
    <source>
        <dbReference type="Pfam" id="PF18962"/>
    </source>
</evidence>